<evidence type="ECO:0000313" key="2">
    <source>
        <dbReference type="EMBL" id="KAK4454924.1"/>
    </source>
</evidence>
<dbReference type="Proteomes" id="UP001321760">
    <property type="component" value="Unassembled WGS sequence"/>
</dbReference>
<reference evidence="2" key="2">
    <citation type="submission" date="2023-05" db="EMBL/GenBank/DDBJ databases">
        <authorList>
            <consortium name="Lawrence Berkeley National Laboratory"/>
            <person name="Steindorff A."/>
            <person name="Hensen N."/>
            <person name="Bonometti L."/>
            <person name="Westerberg I."/>
            <person name="Brannstrom I.O."/>
            <person name="Guillou S."/>
            <person name="Cros-Aarteil S."/>
            <person name="Calhoun S."/>
            <person name="Haridas S."/>
            <person name="Kuo A."/>
            <person name="Mondo S."/>
            <person name="Pangilinan J."/>
            <person name="Riley R."/>
            <person name="Labutti K."/>
            <person name="Andreopoulos B."/>
            <person name="Lipzen A."/>
            <person name="Chen C."/>
            <person name="Yanf M."/>
            <person name="Daum C."/>
            <person name="Ng V."/>
            <person name="Clum A."/>
            <person name="Ohm R."/>
            <person name="Martin F."/>
            <person name="Silar P."/>
            <person name="Natvig D."/>
            <person name="Lalanne C."/>
            <person name="Gautier V."/>
            <person name="Ament-Velasquez S.L."/>
            <person name="Kruys A."/>
            <person name="Hutchinson M.I."/>
            <person name="Powell A.J."/>
            <person name="Barry K."/>
            <person name="Miller A.N."/>
            <person name="Grigoriev I.V."/>
            <person name="Debuchy R."/>
            <person name="Gladieux P."/>
            <person name="Thoren M.H."/>
            <person name="Johannesson H."/>
        </authorList>
    </citation>
    <scope>NUCLEOTIDE SEQUENCE</scope>
    <source>
        <strain evidence="2">PSN243</strain>
    </source>
</reference>
<name>A0AAV9H1M8_9PEZI</name>
<keyword evidence="3" id="KW-1185">Reference proteome</keyword>
<sequence>MVSTSFLVGLVAMATGAVSTPLRPASLADRSPIPGFNIEVLEWIAQVEADSEIISVNGTAQDVYTALEDIDPELEGKLLGGGPSPLRLDWHKTYRMRSYKCSHPSGNALVEAIQEGIIDLIMVPGRPKKGPSPGSCVQVSCSYGSAIWWCNESGVQSAGRNVLDPFNSIAEGAAFLMVKCSDEDRDWFAGEVALEEEWKVVVGGVDSC</sequence>
<evidence type="ECO:0000313" key="3">
    <source>
        <dbReference type="Proteomes" id="UP001321760"/>
    </source>
</evidence>
<accession>A0AAV9H1M8</accession>
<feature type="signal peptide" evidence="1">
    <location>
        <begin position="1"/>
        <end position="19"/>
    </location>
</feature>
<proteinExistence type="predicted"/>
<evidence type="ECO:0008006" key="4">
    <source>
        <dbReference type="Google" id="ProtNLM"/>
    </source>
</evidence>
<reference evidence="2" key="1">
    <citation type="journal article" date="2023" name="Mol. Phylogenet. Evol.">
        <title>Genome-scale phylogeny and comparative genomics of the fungal order Sordariales.</title>
        <authorList>
            <person name="Hensen N."/>
            <person name="Bonometti L."/>
            <person name="Westerberg I."/>
            <person name="Brannstrom I.O."/>
            <person name="Guillou S."/>
            <person name="Cros-Aarteil S."/>
            <person name="Calhoun S."/>
            <person name="Haridas S."/>
            <person name="Kuo A."/>
            <person name="Mondo S."/>
            <person name="Pangilinan J."/>
            <person name="Riley R."/>
            <person name="LaButti K."/>
            <person name="Andreopoulos B."/>
            <person name="Lipzen A."/>
            <person name="Chen C."/>
            <person name="Yan M."/>
            <person name="Daum C."/>
            <person name="Ng V."/>
            <person name="Clum A."/>
            <person name="Steindorff A."/>
            <person name="Ohm R.A."/>
            <person name="Martin F."/>
            <person name="Silar P."/>
            <person name="Natvig D.O."/>
            <person name="Lalanne C."/>
            <person name="Gautier V."/>
            <person name="Ament-Velasquez S.L."/>
            <person name="Kruys A."/>
            <person name="Hutchinson M.I."/>
            <person name="Powell A.J."/>
            <person name="Barry K."/>
            <person name="Miller A.N."/>
            <person name="Grigoriev I.V."/>
            <person name="Debuchy R."/>
            <person name="Gladieux P."/>
            <person name="Hiltunen Thoren M."/>
            <person name="Johannesson H."/>
        </authorList>
    </citation>
    <scope>NUCLEOTIDE SEQUENCE</scope>
    <source>
        <strain evidence="2">PSN243</strain>
    </source>
</reference>
<feature type="chain" id="PRO_5043317226" description="Ecp2 effector protein domain-containing protein" evidence="1">
    <location>
        <begin position="20"/>
        <end position="208"/>
    </location>
</feature>
<gene>
    <name evidence="2" type="ORF">QBC34DRAFT_433163</name>
</gene>
<evidence type="ECO:0000256" key="1">
    <source>
        <dbReference type="SAM" id="SignalP"/>
    </source>
</evidence>
<comment type="caution">
    <text evidence="2">The sequence shown here is derived from an EMBL/GenBank/DDBJ whole genome shotgun (WGS) entry which is preliminary data.</text>
</comment>
<dbReference type="PANTHER" id="PTHR35605">
    <property type="entry name" value="ECP2 EFFECTOR PROTEIN DOMAIN-CONTAINING PROTEIN-RELATED"/>
    <property type="match status" value="1"/>
</dbReference>
<dbReference type="EMBL" id="MU865915">
    <property type="protein sequence ID" value="KAK4454924.1"/>
    <property type="molecule type" value="Genomic_DNA"/>
</dbReference>
<organism evidence="2 3">
    <name type="scientific">Podospora aff. communis PSN243</name>
    <dbReference type="NCBI Taxonomy" id="3040156"/>
    <lineage>
        <taxon>Eukaryota</taxon>
        <taxon>Fungi</taxon>
        <taxon>Dikarya</taxon>
        <taxon>Ascomycota</taxon>
        <taxon>Pezizomycotina</taxon>
        <taxon>Sordariomycetes</taxon>
        <taxon>Sordariomycetidae</taxon>
        <taxon>Sordariales</taxon>
        <taxon>Podosporaceae</taxon>
        <taxon>Podospora</taxon>
    </lineage>
</organism>
<keyword evidence="1" id="KW-0732">Signal</keyword>
<dbReference type="AlphaFoldDB" id="A0AAV9H1M8"/>
<dbReference type="PANTHER" id="PTHR35605:SF1">
    <property type="entry name" value="ECP2 EFFECTOR PROTEIN DOMAIN-CONTAINING PROTEIN-RELATED"/>
    <property type="match status" value="1"/>
</dbReference>
<protein>
    <recommendedName>
        <fullName evidence="4">Ecp2 effector protein domain-containing protein</fullName>
    </recommendedName>
</protein>